<feature type="binding site" evidence="9">
    <location>
        <position position="108"/>
    </location>
    <ligand>
        <name>FMN</name>
        <dbReference type="ChEBI" id="CHEBI:58210"/>
    </ligand>
</feature>
<dbReference type="Proteomes" id="UP000245699">
    <property type="component" value="Unassembled WGS sequence"/>
</dbReference>
<dbReference type="OrthoDB" id="1925334at2759"/>
<evidence type="ECO:0000256" key="10">
    <source>
        <dbReference type="SAM" id="MobiDB-lite"/>
    </source>
</evidence>
<evidence type="ECO:0000313" key="12">
    <source>
        <dbReference type="EMBL" id="PVU92949.1"/>
    </source>
</evidence>
<feature type="binding site" evidence="9">
    <location>
        <position position="165"/>
    </location>
    <ligand>
        <name>FMN</name>
        <dbReference type="ChEBI" id="CHEBI:58210"/>
    </ligand>
</feature>
<feature type="binding site" evidence="9">
    <location>
        <position position="26"/>
    </location>
    <ligand>
        <name>glyoxylate</name>
        <dbReference type="ChEBI" id="CHEBI:36655"/>
    </ligand>
</feature>
<dbReference type="InterPro" id="IPR037396">
    <property type="entry name" value="FMN_HAD"/>
</dbReference>
<keyword evidence="3 9" id="KW-0288">FMN</keyword>
<reference evidence="12 13" key="1">
    <citation type="journal article" date="2018" name="MBio">
        <title>Comparative Genomics Reveals the Core Gene Toolbox for the Fungus-Insect Symbiosis.</title>
        <authorList>
            <person name="Wang Y."/>
            <person name="Stata M."/>
            <person name="Wang W."/>
            <person name="Stajich J.E."/>
            <person name="White M.M."/>
            <person name="Moncalvo J.M."/>
        </authorList>
    </citation>
    <scope>NUCLEOTIDE SEQUENCE [LARGE SCALE GENOMIC DNA]</scope>
    <source>
        <strain evidence="12 13">AUS-77-4</strain>
    </source>
</reference>
<feature type="active site" description="Proton acceptor" evidence="8">
    <location>
        <position position="269"/>
    </location>
</feature>
<feature type="domain" description="FMN hydroxy acid dehydrogenase" evidence="11">
    <location>
        <begin position="1"/>
        <end position="374"/>
    </location>
</feature>
<evidence type="ECO:0000256" key="6">
    <source>
        <dbReference type="ARBA" id="ARBA00073420"/>
    </source>
</evidence>
<evidence type="ECO:0000256" key="5">
    <source>
        <dbReference type="ARBA" id="ARBA00024042"/>
    </source>
</evidence>
<dbReference type="InterPro" id="IPR012133">
    <property type="entry name" value="Alpha-hydoxy_acid_DH_FMN"/>
</dbReference>
<feature type="binding site" evidence="9">
    <location>
        <position position="272"/>
    </location>
    <ligand>
        <name>glyoxylate</name>
        <dbReference type="ChEBI" id="CHEBI:36655"/>
    </ligand>
</feature>
<evidence type="ECO:0000256" key="8">
    <source>
        <dbReference type="PIRSR" id="PIRSR000138-1"/>
    </source>
</evidence>
<feature type="binding site" evidence="9">
    <location>
        <position position="245"/>
    </location>
    <ligand>
        <name>FMN</name>
        <dbReference type="ChEBI" id="CHEBI:58210"/>
    </ligand>
</feature>
<name>A0A2T9YKW0_9FUNG</name>
<comment type="similarity">
    <text evidence="5">Belongs to the FMN-dependent alpha-hydroxy acid dehydrogenase family.</text>
</comment>
<feature type="binding site" evidence="9">
    <location>
        <position position="137"/>
    </location>
    <ligand>
        <name>FMN</name>
        <dbReference type="ChEBI" id="CHEBI:58210"/>
    </ligand>
</feature>
<feature type="binding site" evidence="9">
    <location>
        <begin position="323"/>
        <end position="324"/>
    </location>
    <ligand>
        <name>FMN</name>
        <dbReference type="ChEBI" id="CHEBI:58210"/>
    </ligand>
</feature>
<feature type="binding site" evidence="9">
    <location>
        <position position="139"/>
    </location>
    <ligand>
        <name>glyoxylate</name>
        <dbReference type="ChEBI" id="CHEBI:36655"/>
    </ligand>
</feature>
<feature type="binding site" evidence="9">
    <location>
        <position position="269"/>
    </location>
    <ligand>
        <name>glyoxylate</name>
        <dbReference type="ChEBI" id="CHEBI:36655"/>
    </ligand>
</feature>
<evidence type="ECO:0000259" key="11">
    <source>
        <dbReference type="PROSITE" id="PS51349"/>
    </source>
</evidence>
<evidence type="ECO:0000313" key="13">
    <source>
        <dbReference type="Proteomes" id="UP000245699"/>
    </source>
</evidence>
<feature type="binding site" evidence="9">
    <location>
        <position position="267"/>
    </location>
    <ligand>
        <name>FMN</name>
        <dbReference type="ChEBI" id="CHEBI:58210"/>
    </ligand>
</feature>
<dbReference type="PANTHER" id="PTHR10578">
    <property type="entry name" value="S -2-HYDROXY-ACID OXIDASE-RELATED"/>
    <property type="match status" value="1"/>
</dbReference>
<keyword evidence="13" id="KW-1185">Reference proteome</keyword>
<dbReference type="InterPro" id="IPR013785">
    <property type="entry name" value="Aldolase_TIM"/>
</dbReference>
<feature type="region of interest" description="Disordered" evidence="10">
    <location>
        <begin position="195"/>
        <end position="214"/>
    </location>
</feature>
<gene>
    <name evidence="12" type="ORF">BB559_003510</name>
</gene>
<comment type="cofactor">
    <cofactor evidence="1">
        <name>FMN</name>
        <dbReference type="ChEBI" id="CHEBI:58210"/>
    </cofactor>
</comment>
<dbReference type="InterPro" id="IPR008259">
    <property type="entry name" value="FMN_hydac_DH_AS"/>
</dbReference>
<evidence type="ECO:0000256" key="4">
    <source>
        <dbReference type="ARBA" id="ARBA00023002"/>
    </source>
</evidence>
<proteinExistence type="inferred from homology"/>
<dbReference type="EMBL" id="MBFT01000340">
    <property type="protein sequence ID" value="PVU92949.1"/>
    <property type="molecule type" value="Genomic_DNA"/>
</dbReference>
<dbReference type="SUPFAM" id="SSF51395">
    <property type="entry name" value="FMN-linked oxidoreductases"/>
    <property type="match status" value="1"/>
</dbReference>
<dbReference type="STRING" id="61424.A0A2T9YKW0"/>
<accession>A0A2T9YKW0</accession>
<feature type="binding site" evidence="9">
    <location>
        <begin position="79"/>
        <end position="81"/>
    </location>
    <ligand>
        <name>FMN</name>
        <dbReference type="ChEBI" id="CHEBI:58210"/>
    </ligand>
</feature>
<evidence type="ECO:0000256" key="1">
    <source>
        <dbReference type="ARBA" id="ARBA00001917"/>
    </source>
</evidence>
<dbReference type="PROSITE" id="PS00557">
    <property type="entry name" value="FMN_HYDROXY_ACID_DH_1"/>
    <property type="match status" value="1"/>
</dbReference>
<dbReference type="PIRSF" id="PIRSF000138">
    <property type="entry name" value="Al-hdrx_acd_dh"/>
    <property type="match status" value="1"/>
</dbReference>
<feature type="binding site" evidence="9">
    <location>
        <position position="174"/>
    </location>
    <ligand>
        <name>glyoxylate</name>
        <dbReference type="ChEBI" id="CHEBI:36655"/>
    </ligand>
</feature>
<dbReference type="GO" id="GO:0016491">
    <property type="term" value="F:oxidoreductase activity"/>
    <property type="evidence" value="ECO:0007669"/>
    <property type="project" value="UniProtKB-KW"/>
</dbReference>
<comment type="caution">
    <text evidence="12">The sequence shown here is derived from an EMBL/GenBank/DDBJ whole genome shotgun (WGS) entry which is preliminary data.</text>
</comment>
<dbReference type="CDD" id="cd02809">
    <property type="entry name" value="alpha_hydroxyacid_oxid_FMN"/>
    <property type="match status" value="1"/>
</dbReference>
<evidence type="ECO:0000256" key="2">
    <source>
        <dbReference type="ARBA" id="ARBA00022630"/>
    </source>
</evidence>
<sequence length="379" mass="41823">MMSKIASLSDIEKLAFQKLDKNALDYYASGAQDEITHYDNKKAFDRYQIRPRFLRDVSKVDMSTEIFGEKFSSPIFVAASAMQKMAHPIGEVGSARSACKHGVCYSLSTVSTTSLEEVSESVQSLVAEGHKSVRWFQLYVYKEKEKTIALIRRAEKAGFTAILITVDTPFTGRRLANIRNAFKMPTHLKLANFEAEEDGNSEKEECGNDDSTWPPKLVAGQLDPGLSWEDIKWIKSQTHLPVLVKGILTHEDAKIALDSGMDGIVVSNHGGRQLDSVSATIDALAEVVSGCENKIPVLMDGGVMRGTDVFKAIALGAKAVFVGRPVLWSLAHDGENGVDLMLDILSEEFRMAMALSGCTSIKDINRNYIQLSPKYYTKL</sequence>
<dbReference type="InterPro" id="IPR000262">
    <property type="entry name" value="FMN-dep_DH"/>
</dbReference>
<dbReference type="FunFam" id="3.20.20.70:FF:000056">
    <property type="entry name" value="hydroxyacid oxidase 2"/>
    <property type="match status" value="1"/>
</dbReference>
<dbReference type="AlphaFoldDB" id="A0A2T9YKW0"/>
<dbReference type="Pfam" id="PF01070">
    <property type="entry name" value="FMN_dh"/>
    <property type="match status" value="1"/>
</dbReference>
<evidence type="ECO:0000256" key="3">
    <source>
        <dbReference type="ARBA" id="ARBA00022643"/>
    </source>
</evidence>
<dbReference type="GO" id="GO:0010181">
    <property type="term" value="F:FMN binding"/>
    <property type="evidence" value="ECO:0007669"/>
    <property type="project" value="InterPro"/>
</dbReference>
<dbReference type="PANTHER" id="PTHR10578:SF107">
    <property type="entry name" value="2-HYDROXYACID OXIDASE 1"/>
    <property type="match status" value="1"/>
</dbReference>
<keyword evidence="4" id="KW-0560">Oxidoreductase</keyword>
<evidence type="ECO:0000256" key="9">
    <source>
        <dbReference type="PIRSR" id="PIRSR000138-2"/>
    </source>
</evidence>
<evidence type="ECO:0000256" key="7">
    <source>
        <dbReference type="ARBA" id="ARBA00083297"/>
    </source>
</evidence>
<organism evidence="12 13">
    <name type="scientific">Furculomyces boomerangus</name>
    <dbReference type="NCBI Taxonomy" id="61424"/>
    <lineage>
        <taxon>Eukaryota</taxon>
        <taxon>Fungi</taxon>
        <taxon>Fungi incertae sedis</taxon>
        <taxon>Zoopagomycota</taxon>
        <taxon>Kickxellomycotina</taxon>
        <taxon>Harpellomycetes</taxon>
        <taxon>Harpellales</taxon>
        <taxon>Harpellaceae</taxon>
        <taxon>Furculomyces</taxon>
    </lineage>
</organism>
<dbReference type="GO" id="GO:0005737">
    <property type="term" value="C:cytoplasm"/>
    <property type="evidence" value="ECO:0007669"/>
    <property type="project" value="UniProtKB-ARBA"/>
</dbReference>
<protein>
    <recommendedName>
        <fullName evidence="6">Oxidase FUB9</fullName>
    </recommendedName>
    <alternativeName>
        <fullName evidence="7">Fusaric acid biosynthesis protein 9</fullName>
    </alternativeName>
</protein>
<keyword evidence="2 9" id="KW-0285">Flavoprotein</keyword>
<dbReference type="Gene3D" id="3.20.20.70">
    <property type="entry name" value="Aldolase class I"/>
    <property type="match status" value="1"/>
</dbReference>
<dbReference type="PROSITE" id="PS51349">
    <property type="entry name" value="FMN_HYDROXY_ACID_DH_2"/>
    <property type="match status" value="1"/>
</dbReference>